<comment type="catalytic activity">
    <reaction evidence="15">
        <text>L-tyrosyl-[protein] + ATP = O-phospho-L-tyrosyl-[protein] + ADP + H(+)</text>
        <dbReference type="Rhea" id="RHEA:10596"/>
        <dbReference type="Rhea" id="RHEA-COMP:10136"/>
        <dbReference type="Rhea" id="RHEA-COMP:20101"/>
        <dbReference type="ChEBI" id="CHEBI:15378"/>
        <dbReference type="ChEBI" id="CHEBI:30616"/>
        <dbReference type="ChEBI" id="CHEBI:46858"/>
        <dbReference type="ChEBI" id="CHEBI:61978"/>
        <dbReference type="ChEBI" id="CHEBI:456216"/>
        <dbReference type="EC" id="2.7.10.1"/>
    </reaction>
</comment>
<dbReference type="SUPFAM" id="SSF56112">
    <property type="entry name" value="Protein kinase-like (PK-like)"/>
    <property type="match status" value="1"/>
</dbReference>
<keyword evidence="14" id="KW-0325">Glycoprotein</keyword>
<dbReference type="GO" id="GO:0051897">
    <property type="term" value="P:positive regulation of phosphatidylinositol 3-kinase/protein kinase B signal transduction"/>
    <property type="evidence" value="ECO:0007669"/>
    <property type="project" value="TreeGrafter"/>
</dbReference>
<dbReference type="InterPro" id="IPR000421">
    <property type="entry name" value="FA58C"/>
</dbReference>
<dbReference type="PROSITE" id="PS01286">
    <property type="entry name" value="FA58C_2"/>
    <property type="match status" value="1"/>
</dbReference>
<keyword evidence="2" id="KW-1003">Cell membrane</keyword>
<dbReference type="Pfam" id="PF07714">
    <property type="entry name" value="PK_Tyr_Ser-Thr"/>
    <property type="match status" value="1"/>
</dbReference>
<evidence type="ECO:0000256" key="2">
    <source>
        <dbReference type="ARBA" id="ARBA00022475"/>
    </source>
</evidence>
<evidence type="ECO:0000259" key="19">
    <source>
        <dbReference type="PROSITE" id="PS50011"/>
    </source>
</evidence>
<feature type="signal peptide" evidence="18">
    <location>
        <begin position="1"/>
        <end position="19"/>
    </location>
</feature>
<evidence type="ECO:0000256" key="1">
    <source>
        <dbReference type="ARBA" id="ARBA00004251"/>
    </source>
</evidence>
<gene>
    <name evidence="21" type="ORF">LSTR_LSTR013447</name>
</gene>
<evidence type="ECO:0000256" key="16">
    <source>
        <dbReference type="ARBA" id="ARBA00061639"/>
    </source>
</evidence>
<keyword evidence="5 18" id="KW-0732">Signal</keyword>
<dbReference type="PANTHER" id="PTHR24416:SF580">
    <property type="entry name" value="DISCOIDIN DOMAIN RECEPTOR, ISOFORM F"/>
    <property type="match status" value="1"/>
</dbReference>
<dbReference type="PROSITE" id="PS50022">
    <property type="entry name" value="FA58C_3"/>
    <property type="match status" value="1"/>
</dbReference>
<reference evidence="21 22" key="1">
    <citation type="journal article" date="2017" name="Gigascience">
        <title>Genome sequence of the small brown planthopper, Laodelphax striatellus.</title>
        <authorList>
            <person name="Zhu J."/>
            <person name="Jiang F."/>
            <person name="Wang X."/>
            <person name="Yang P."/>
            <person name="Bao Y."/>
            <person name="Zhao W."/>
            <person name="Wang W."/>
            <person name="Lu H."/>
            <person name="Wang Q."/>
            <person name="Cui N."/>
            <person name="Li J."/>
            <person name="Chen X."/>
            <person name="Luo L."/>
            <person name="Yu J."/>
            <person name="Kang L."/>
            <person name="Cui F."/>
        </authorList>
    </citation>
    <scope>NUCLEOTIDE SEQUENCE [LARGE SCALE GENOMIC DNA]</scope>
    <source>
        <strain evidence="21">Lst14</strain>
    </source>
</reference>
<evidence type="ECO:0000256" key="17">
    <source>
        <dbReference type="SAM" id="Phobius"/>
    </source>
</evidence>
<dbReference type="FunFam" id="2.60.120.260:FF:000007">
    <property type="entry name" value="Discoidin domain receptor tyrosine kinase 1"/>
    <property type="match status" value="1"/>
</dbReference>
<name>A0A482WLU1_LAOST</name>
<dbReference type="SUPFAM" id="SSF49785">
    <property type="entry name" value="Galactose-binding domain-like"/>
    <property type="match status" value="1"/>
</dbReference>
<dbReference type="PROSITE" id="PS01285">
    <property type="entry name" value="FA58C_1"/>
    <property type="match status" value="1"/>
</dbReference>
<proteinExistence type="inferred from homology"/>
<keyword evidence="10 17" id="KW-0472">Membrane</keyword>
<evidence type="ECO:0000313" key="21">
    <source>
        <dbReference type="EMBL" id="RZF34290.1"/>
    </source>
</evidence>
<dbReference type="InterPro" id="IPR048525">
    <property type="entry name" value="DDR1-2_DS-like"/>
</dbReference>
<keyword evidence="22" id="KW-1185">Reference proteome</keyword>
<dbReference type="GO" id="GO:0005518">
    <property type="term" value="F:collagen binding"/>
    <property type="evidence" value="ECO:0007669"/>
    <property type="project" value="TreeGrafter"/>
</dbReference>
<evidence type="ECO:0000256" key="3">
    <source>
        <dbReference type="ARBA" id="ARBA00022679"/>
    </source>
</evidence>
<dbReference type="GO" id="GO:0005886">
    <property type="term" value="C:plasma membrane"/>
    <property type="evidence" value="ECO:0007669"/>
    <property type="project" value="UniProtKB-SubCell"/>
</dbReference>
<evidence type="ECO:0000256" key="7">
    <source>
        <dbReference type="ARBA" id="ARBA00022777"/>
    </source>
</evidence>
<dbReference type="PANTHER" id="PTHR24416">
    <property type="entry name" value="TYROSINE-PROTEIN KINASE RECEPTOR"/>
    <property type="match status" value="1"/>
</dbReference>
<dbReference type="EMBL" id="QKKF02032145">
    <property type="protein sequence ID" value="RZF34290.1"/>
    <property type="molecule type" value="Genomic_DNA"/>
</dbReference>
<dbReference type="InterPro" id="IPR011009">
    <property type="entry name" value="Kinase-like_dom_sf"/>
</dbReference>
<organism evidence="21 22">
    <name type="scientific">Laodelphax striatellus</name>
    <name type="common">Small brown planthopper</name>
    <name type="synonym">Delphax striatella</name>
    <dbReference type="NCBI Taxonomy" id="195883"/>
    <lineage>
        <taxon>Eukaryota</taxon>
        <taxon>Metazoa</taxon>
        <taxon>Ecdysozoa</taxon>
        <taxon>Arthropoda</taxon>
        <taxon>Hexapoda</taxon>
        <taxon>Insecta</taxon>
        <taxon>Pterygota</taxon>
        <taxon>Neoptera</taxon>
        <taxon>Paraneoptera</taxon>
        <taxon>Hemiptera</taxon>
        <taxon>Auchenorrhyncha</taxon>
        <taxon>Fulgoroidea</taxon>
        <taxon>Delphacidae</taxon>
        <taxon>Criomorphinae</taxon>
        <taxon>Laodelphax</taxon>
    </lineage>
</organism>
<keyword evidence="13" id="KW-0675">Receptor</keyword>
<dbReference type="InterPro" id="IPR008266">
    <property type="entry name" value="Tyr_kinase_AS"/>
</dbReference>
<evidence type="ECO:0000256" key="6">
    <source>
        <dbReference type="ARBA" id="ARBA00022741"/>
    </source>
</evidence>
<evidence type="ECO:0000256" key="10">
    <source>
        <dbReference type="ARBA" id="ARBA00023136"/>
    </source>
</evidence>
<evidence type="ECO:0000259" key="20">
    <source>
        <dbReference type="PROSITE" id="PS50022"/>
    </source>
</evidence>
<dbReference type="PROSITE" id="PS50011">
    <property type="entry name" value="PROTEIN_KINASE_DOM"/>
    <property type="match status" value="1"/>
</dbReference>
<dbReference type="InterPro" id="IPR000719">
    <property type="entry name" value="Prot_kinase_dom"/>
</dbReference>
<dbReference type="Gene3D" id="3.30.200.20">
    <property type="entry name" value="Phosphorylase Kinase, domain 1"/>
    <property type="match status" value="1"/>
</dbReference>
<dbReference type="SMR" id="A0A482WLU1"/>
<keyword evidence="11" id="KW-0829">Tyrosine-protein kinase</keyword>
<dbReference type="Gene3D" id="1.10.510.10">
    <property type="entry name" value="Transferase(Phosphotransferase) domain 1"/>
    <property type="match status" value="1"/>
</dbReference>
<feature type="chain" id="PRO_5019789628" description="Protein kinase domain-containing protein" evidence="18">
    <location>
        <begin position="20"/>
        <end position="871"/>
    </location>
</feature>
<dbReference type="Pfam" id="PF21114">
    <property type="entry name" value="DDR1-2_DS-like"/>
    <property type="match status" value="1"/>
</dbReference>
<comment type="subcellular location">
    <subcellularLocation>
        <location evidence="1">Cell membrane</location>
        <topology evidence="1">Single-pass type I membrane protein</topology>
    </subcellularLocation>
</comment>
<feature type="domain" description="Protein kinase" evidence="19">
    <location>
        <begin position="602"/>
        <end position="860"/>
    </location>
</feature>
<dbReference type="InterPro" id="IPR008979">
    <property type="entry name" value="Galactose-bd-like_sf"/>
</dbReference>
<evidence type="ECO:0000256" key="15">
    <source>
        <dbReference type="ARBA" id="ARBA00051243"/>
    </source>
</evidence>
<evidence type="ECO:0000256" key="4">
    <source>
        <dbReference type="ARBA" id="ARBA00022692"/>
    </source>
</evidence>
<evidence type="ECO:0000256" key="8">
    <source>
        <dbReference type="ARBA" id="ARBA00022840"/>
    </source>
</evidence>
<keyword evidence="3" id="KW-0808">Transferase</keyword>
<dbReference type="InterPro" id="IPR001245">
    <property type="entry name" value="Ser-Thr/Tyr_kinase_cat_dom"/>
</dbReference>
<dbReference type="GO" id="GO:0030182">
    <property type="term" value="P:neuron differentiation"/>
    <property type="evidence" value="ECO:0007669"/>
    <property type="project" value="UniProtKB-ARBA"/>
</dbReference>
<comment type="similarity">
    <text evidence="16">Belongs to the protein kinase superfamily. Tyr protein kinase family. Insulin receptor subfamily.</text>
</comment>
<dbReference type="PROSITE" id="PS00109">
    <property type="entry name" value="PROTEIN_KINASE_TYR"/>
    <property type="match status" value="1"/>
</dbReference>
<keyword evidence="4 17" id="KW-0812">Transmembrane</keyword>
<keyword evidence="6" id="KW-0547">Nucleotide-binding</keyword>
<dbReference type="SMART" id="SM00231">
    <property type="entry name" value="FA58C"/>
    <property type="match status" value="1"/>
</dbReference>
<dbReference type="GO" id="GO:0048680">
    <property type="term" value="P:positive regulation of axon regeneration"/>
    <property type="evidence" value="ECO:0007669"/>
    <property type="project" value="UniProtKB-ARBA"/>
</dbReference>
<dbReference type="GO" id="GO:0005524">
    <property type="term" value="F:ATP binding"/>
    <property type="evidence" value="ECO:0007669"/>
    <property type="project" value="UniProtKB-KW"/>
</dbReference>
<feature type="domain" description="F5/8 type C" evidence="20">
    <location>
        <begin position="25"/>
        <end position="180"/>
    </location>
</feature>
<dbReference type="CDD" id="cd00057">
    <property type="entry name" value="FA58C"/>
    <property type="match status" value="1"/>
</dbReference>
<dbReference type="InterPro" id="IPR050122">
    <property type="entry name" value="RTK"/>
</dbReference>
<dbReference type="InParanoid" id="A0A482WLU1"/>
<evidence type="ECO:0000256" key="5">
    <source>
        <dbReference type="ARBA" id="ARBA00022729"/>
    </source>
</evidence>
<evidence type="ECO:0000256" key="12">
    <source>
        <dbReference type="ARBA" id="ARBA00023157"/>
    </source>
</evidence>
<dbReference type="GO" id="GO:0043235">
    <property type="term" value="C:receptor complex"/>
    <property type="evidence" value="ECO:0007669"/>
    <property type="project" value="TreeGrafter"/>
</dbReference>
<dbReference type="GO" id="GO:0038062">
    <property type="term" value="F:protein tyrosine kinase collagen receptor activity"/>
    <property type="evidence" value="ECO:0007669"/>
    <property type="project" value="TreeGrafter"/>
</dbReference>
<keyword evidence="8" id="KW-0067">ATP-binding</keyword>
<dbReference type="OrthoDB" id="6071166at2759"/>
<dbReference type="Gene3D" id="2.60.120.1190">
    <property type="match status" value="1"/>
</dbReference>
<sequence length="871" mass="98009">MLLTLFGLLLMSTIQKASSLYLGDCHHPLGMESGQLADAFITASSSYVPNVGPQNGRLKVERAGGGWCPKLQIESGVREFLQVDLQTTHLVTGVATQGRYDHGRGQEYAEEYTLEYWRPGLSDWIQYRRWDGKQVIAGNSDTSTVVSHRLMPPFFATQIRILPHSVHRRTVCLRAEVLGCPYLEGVVSYKIPAEQSWEPGIELGDVTYDGERHSTHLAGGLGRLTDGLYGGDNFKLDIGFGKGNGWVAWRNDSFPRNYVELIFEFDVIRNFSSISIFANNWFPKNVQVFSKANIQFSIGGKYYNGRTVSYNYMPDLSLENARNITINLHHHIAKFVKLHLHFASRWIMLSEVTFESEPLPQNYSLELETPGSVEEIVIFSGDAVDLSWDTYGTIAEPSGSQGSIEIVIGVLTAVILLLLSVFTIILVLSRRQKLHGSPTTILRNPLNIKDFFLNLTSVNGMVPVGGGTPCSQQAPPSDPSMCFSTEAQYVDINATAEKDPIRSDDEYIEKDCMNVFADDDIYSSNVYSLQNTPLKASCAQSVHSLGKQTLSSEHIPKKKRYHTAPRDKHRVPPEASWNISPSMGQPYRCREVELTVVPRECLSVLKTLGSCHIGEVVICETEEVDDDKTLHVYARSQRPECIRELRMMAGLSDPNLVRVLGICTEPNPPWAVLEYPADLGDLIKVLQNNCQTLKYSCLMFMITQIASGMKYLESKNLVHKDLAARNCLVGSSYTIKIADIAICNPTYQKDYSEIGGRPPAPIRWLPWESILLDRYTCSSSVWAFGVTVWEVLSLAKDKPYPHLTNDQVIQNAEHMFYDSELQVQLSKPVMCPLEVYEIMTDCWKRDQALRPTFKHIYKFFKQKNFDCLGEL</sequence>
<evidence type="ECO:0000256" key="9">
    <source>
        <dbReference type="ARBA" id="ARBA00022989"/>
    </source>
</evidence>
<dbReference type="GO" id="GO:0048468">
    <property type="term" value="P:cell development"/>
    <property type="evidence" value="ECO:0007669"/>
    <property type="project" value="UniProtKB-ARBA"/>
</dbReference>
<evidence type="ECO:0000256" key="13">
    <source>
        <dbReference type="ARBA" id="ARBA00023170"/>
    </source>
</evidence>
<comment type="caution">
    <text evidence="21">The sequence shown here is derived from an EMBL/GenBank/DDBJ whole genome shotgun (WGS) entry which is preliminary data.</text>
</comment>
<evidence type="ECO:0008006" key="23">
    <source>
        <dbReference type="Google" id="ProtNLM"/>
    </source>
</evidence>
<accession>A0A482WLU1</accession>
<evidence type="ECO:0000313" key="22">
    <source>
        <dbReference type="Proteomes" id="UP000291343"/>
    </source>
</evidence>
<keyword evidence="12" id="KW-1015">Disulfide bond</keyword>
<evidence type="ECO:0000256" key="18">
    <source>
        <dbReference type="SAM" id="SignalP"/>
    </source>
</evidence>
<dbReference type="FunFam" id="1.10.510.10:FF:001512">
    <property type="entry name" value="Receptor tyrosine-protein kinase erbB-2"/>
    <property type="match status" value="1"/>
</dbReference>
<dbReference type="PRINTS" id="PR00109">
    <property type="entry name" value="TYRKINASE"/>
</dbReference>
<keyword evidence="7" id="KW-0418">Kinase</keyword>
<evidence type="ECO:0000256" key="14">
    <source>
        <dbReference type="ARBA" id="ARBA00023180"/>
    </source>
</evidence>
<feature type="transmembrane region" description="Helical" evidence="17">
    <location>
        <begin position="406"/>
        <end position="428"/>
    </location>
</feature>
<dbReference type="Proteomes" id="UP000291343">
    <property type="component" value="Unassembled WGS sequence"/>
</dbReference>
<dbReference type="AlphaFoldDB" id="A0A482WLU1"/>
<protein>
    <recommendedName>
        <fullName evidence="23">Protein kinase domain-containing protein</fullName>
    </recommendedName>
</protein>
<dbReference type="Gene3D" id="2.60.120.260">
    <property type="entry name" value="Galactose-binding domain-like"/>
    <property type="match status" value="1"/>
</dbReference>
<keyword evidence="9 17" id="KW-1133">Transmembrane helix</keyword>
<dbReference type="Pfam" id="PF00754">
    <property type="entry name" value="F5_F8_type_C"/>
    <property type="match status" value="1"/>
</dbReference>
<evidence type="ECO:0000256" key="11">
    <source>
        <dbReference type="ARBA" id="ARBA00023137"/>
    </source>
</evidence>